<sequence>MDCILEEGEMLYIPPRWWHYVRSLTTSFSVSFWWGDTVSSNAS</sequence>
<dbReference type="InterPro" id="IPR003347">
    <property type="entry name" value="JmjC_dom"/>
</dbReference>
<evidence type="ECO:0000256" key="1">
    <source>
        <dbReference type="ARBA" id="ARBA00006801"/>
    </source>
</evidence>
<feature type="domain" description="JmjC" evidence="2">
    <location>
        <begin position="1"/>
        <end position="43"/>
    </location>
</feature>
<dbReference type="AlphaFoldDB" id="A0A2P2L7T1"/>
<accession>A0A2P2L7T1</accession>
<dbReference type="PANTHER" id="PTHR12461">
    <property type="entry name" value="HYPOXIA-INDUCIBLE FACTOR 1 ALPHA INHIBITOR-RELATED"/>
    <property type="match status" value="1"/>
</dbReference>
<dbReference type="Pfam" id="PF13621">
    <property type="entry name" value="Cupin_8"/>
    <property type="match status" value="1"/>
</dbReference>
<organism evidence="3">
    <name type="scientific">Rhizophora mucronata</name>
    <name type="common">Asiatic mangrove</name>
    <dbReference type="NCBI Taxonomy" id="61149"/>
    <lineage>
        <taxon>Eukaryota</taxon>
        <taxon>Viridiplantae</taxon>
        <taxon>Streptophyta</taxon>
        <taxon>Embryophyta</taxon>
        <taxon>Tracheophyta</taxon>
        <taxon>Spermatophyta</taxon>
        <taxon>Magnoliopsida</taxon>
        <taxon>eudicotyledons</taxon>
        <taxon>Gunneridae</taxon>
        <taxon>Pentapetalae</taxon>
        <taxon>rosids</taxon>
        <taxon>fabids</taxon>
        <taxon>Malpighiales</taxon>
        <taxon>Rhizophoraceae</taxon>
        <taxon>Rhizophora</taxon>
    </lineage>
</organism>
<dbReference type="Gene3D" id="2.60.120.10">
    <property type="entry name" value="Jelly Rolls"/>
    <property type="match status" value="1"/>
</dbReference>
<protein>
    <submittedName>
        <fullName evidence="3">Transcription factor</fullName>
    </submittedName>
</protein>
<dbReference type="InterPro" id="IPR014710">
    <property type="entry name" value="RmlC-like_jellyroll"/>
</dbReference>
<reference evidence="3" key="1">
    <citation type="submission" date="2018-02" db="EMBL/GenBank/DDBJ databases">
        <title>Rhizophora mucronata_Transcriptome.</title>
        <authorList>
            <person name="Meera S.P."/>
            <person name="Sreeshan A."/>
            <person name="Augustine A."/>
        </authorList>
    </citation>
    <scope>NUCLEOTIDE SEQUENCE</scope>
    <source>
        <tissue evidence="3">Leaf</tissue>
    </source>
</reference>
<dbReference type="EMBL" id="GGEC01033545">
    <property type="protein sequence ID" value="MBX14029.1"/>
    <property type="molecule type" value="Transcribed_RNA"/>
</dbReference>
<evidence type="ECO:0000313" key="3">
    <source>
        <dbReference type="EMBL" id="MBX14029.1"/>
    </source>
</evidence>
<comment type="similarity">
    <text evidence="1">Belongs to the JARID1 histone demethylase family.</text>
</comment>
<evidence type="ECO:0000259" key="2">
    <source>
        <dbReference type="PROSITE" id="PS51184"/>
    </source>
</evidence>
<name>A0A2P2L7T1_RHIMU</name>
<dbReference type="PROSITE" id="PS51184">
    <property type="entry name" value="JMJC"/>
    <property type="match status" value="1"/>
</dbReference>
<proteinExistence type="inferred from homology"/>
<dbReference type="InterPro" id="IPR041667">
    <property type="entry name" value="Cupin_8"/>
</dbReference>
<dbReference type="SUPFAM" id="SSF51197">
    <property type="entry name" value="Clavaminate synthase-like"/>
    <property type="match status" value="1"/>
</dbReference>
<dbReference type="PANTHER" id="PTHR12461:SF105">
    <property type="entry name" value="HYPOXIA-INDUCIBLE FACTOR 1-ALPHA INHIBITOR"/>
    <property type="match status" value="1"/>
</dbReference>